<dbReference type="InterPro" id="IPR002509">
    <property type="entry name" value="NODB_dom"/>
</dbReference>
<evidence type="ECO:0000313" key="5">
    <source>
        <dbReference type="EMBL" id="GAF73727.1"/>
    </source>
</evidence>
<dbReference type="GO" id="GO:0005576">
    <property type="term" value="C:extracellular region"/>
    <property type="evidence" value="ECO:0007669"/>
    <property type="project" value="UniProtKB-SubCell"/>
</dbReference>
<proteinExistence type="predicted"/>
<dbReference type="InterPro" id="IPR011330">
    <property type="entry name" value="Glyco_hydro/deAcase_b/a-brl"/>
</dbReference>
<reference evidence="5" key="1">
    <citation type="journal article" date="2014" name="Front. Microbiol.">
        <title>High frequency of phylogenetically diverse reductive dehalogenase-homologous genes in deep subseafloor sedimentary metagenomes.</title>
        <authorList>
            <person name="Kawai M."/>
            <person name="Futagami T."/>
            <person name="Toyoda A."/>
            <person name="Takaki Y."/>
            <person name="Nishi S."/>
            <person name="Hori S."/>
            <person name="Arai W."/>
            <person name="Tsubouchi T."/>
            <person name="Morono Y."/>
            <person name="Uchiyama I."/>
            <person name="Ito T."/>
            <person name="Fujiyama A."/>
            <person name="Inagaki F."/>
            <person name="Takami H."/>
        </authorList>
    </citation>
    <scope>NUCLEOTIDE SEQUENCE</scope>
    <source>
        <strain evidence="5">Expedition CK06-06</strain>
    </source>
</reference>
<keyword evidence="3" id="KW-0812">Transmembrane</keyword>
<gene>
    <name evidence="5" type="ORF">S01H1_00582</name>
</gene>
<dbReference type="SUPFAM" id="SSF88713">
    <property type="entry name" value="Glycoside hydrolase/deacetylase"/>
    <property type="match status" value="1"/>
</dbReference>
<name>X0SCT2_9ZZZZ</name>
<keyword evidence="2" id="KW-0732">Signal</keyword>
<dbReference type="PANTHER" id="PTHR34216:SF3">
    <property type="entry name" value="POLY-BETA-1,6-N-ACETYL-D-GLUCOSAMINE N-DEACETYLASE"/>
    <property type="match status" value="1"/>
</dbReference>
<comment type="caution">
    <text evidence="5">The sequence shown here is derived from an EMBL/GenBank/DDBJ whole genome shotgun (WGS) entry which is preliminary data.</text>
</comment>
<organism evidence="5">
    <name type="scientific">marine sediment metagenome</name>
    <dbReference type="NCBI Taxonomy" id="412755"/>
    <lineage>
        <taxon>unclassified sequences</taxon>
        <taxon>metagenomes</taxon>
        <taxon>ecological metagenomes</taxon>
    </lineage>
</organism>
<feature type="domain" description="NodB homology" evidence="4">
    <location>
        <begin position="110"/>
        <end position="312"/>
    </location>
</feature>
<evidence type="ECO:0000256" key="1">
    <source>
        <dbReference type="ARBA" id="ARBA00004613"/>
    </source>
</evidence>
<sequence length="373" mass="42744">MFLNQENLHSLPINKNKLSFIFGLFMVLLIVISVIFCQSIFLITNNTVYAEEIIIPILAYHNFTKNEGSSYDMNIVEFEKQMDYLAAHNYSVISLSELLKGLKTGQLPPKSIVITIDDGFKSTYTLAYPVLKKYNFPATLFLYTNFIEKNNSSLIWEEIREMTKNNIEIGSHTLSHCNLLKYKKNENYETYLARIRREIFLSKEILESKIGRKVKFFAYPYGAYSSTIKDLAIQAGYEGILNANSMNNTLAADSFSLNRQIIFGQSSFNSFIRILNQRPLKTSRIFPYDGIIESNQLVKIGAILEGNNYDAKTLSMKLGGAKVKFDFNPENREISFTPDSLKPLIKKSYIVNITALDKSSQYLRKTSWLITIK</sequence>
<dbReference type="PANTHER" id="PTHR34216">
    <property type="match status" value="1"/>
</dbReference>
<dbReference type="PROSITE" id="PS51677">
    <property type="entry name" value="NODB"/>
    <property type="match status" value="1"/>
</dbReference>
<dbReference type="GO" id="GO:0016810">
    <property type="term" value="F:hydrolase activity, acting on carbon-nitrogen (but not peptide) bonds"/>
    <property type="evidence" value="ECO:0007669"/>
    <property type="project" value="InterPro"/>
</dbReference>
<dbReference type="Pfam" id="PF01522">
    <property type="entry name" value="Polysacc_deac_1"/>
    <property type="match status" value="1"/>
</dbReference>
<keyword evidence="3" id="KW-1133">Transmembrane helix</keyword>
<evidence type="ECO:0000259" key="4">
    <source>
        <dbReference type="PROSITE" id="PS51677"/>
    </source>
</evidence>
<evidence type="ECO:0000256" key="2">
    <source>
        <dbReference type="ARBA" id="ARBA00022729"/>
    </source>
</evidence>
<dbReference type="CDD" id="cd10918">
    <property type="entry name" value="CE4_NodB_like_5s_6s"/>
    <property type="match status" value="1"/>
</dbReference>
<dbReference type="AlphaFoldDB" id="X0SCT2"/>
<dbReference type="Gene3D" id="3.20.20.370">
    <property type="entry name" value="Glycoside hydrolase/deacetylase"/>
    <property type="match status" value="1"/>
</dbReference>
<dbReference type="InterPro" id="IPR051398">
    <property type="entry name" value="Polysacch_Deacetylase"/>
</dbReference>
<comment type="subcellular location">
    <subcellularLocation>
        <location evidence="1">Secreted</location>
    </subcellularLocation>
</comment>
<evidence type="ECO:0000256" key="3">
    <source>
        <dbReference type="SAM" id="Phobius"/>
    </source>
</evidence>
<feature type="transmembrane region" description="Helical" evidence="3">
    <location>
        <begin position="20"/>
        <end position="43"/>
    </location>
</feature>
<dbReference type="GO" id="GO:0005975">
    <property type="term" value="P:carbohydrate metabolic process"/>
    <property type="evidence" value="ECO:0007669"/>
    <property type="project" value="InterPro"/>
</dbReference>
<accession>X0SCT2</accession>
<keyword evidence="3" id="KW-0472">Membrane</keyword>
<dbReference type="EMBL" id="BARS01000209">
    <property type="protein sequence ID" value="GAF73727.1"/>
    <property type="molecule type" value="Genomic_DNA"/>
</dbReference>
<protein>
    <recommendedName>
        <fullName evidence="4">NodB homology domain-containing protein</fullName>
    </recommendedName>
</protein>